<comment type="similarity">
    <text evidence="1">Belongs to the ADP-ribosylglycohydrolase family.</text>
</comment>
<dbReference type="STRING" id="1166018.FAES_5434"/>
<name>I0KH30_9BACT</name>
<dbReference type="InterPro" id="IPR005502">
    <property type="entry name" value="Ribosyl_crysJ1"/>
</dbReference>
<keyword evidence="3" id="KW-0479">Metal-binding</keyword>
<evidence type="ECO:0000313" key="5">
    <source>
        <dbReference type="Proteomes" id="UP000011058"/>
    </source>
</evidence>
<dbReference type="EC" id="3.2.-.-" evidence="4"/>
<evidence type="ECO:0000256" key="3">
    <source>
        <dbReference type="PIRSR" id="PIRSR605502-1"/>
    </source>
</evidence>
<reference evidence="4 5" key="1">
    <citation type="journal article" date="2012" name="J. Bacteriol.">
        <title>Genome Sequence of Fibrella aestuarina BUZ 2T, a Filamentous Marine Bacterium.</title>
        <authorList>
            <person name="Filippini M."/>
            <person name="Qi W."/>
            <person name="Blom J."/>
            <person name="Goesmann A."/>
            <person name="Smits T.H."/>
            <person name="Bagheri H.C."/>
        </authorList>
    </citation>
    <scope>NUCLEOTIDE SEQUENCE [LARGE SCALE GENOMIC DNA]</scope>
    <source>
        <strain evidence="5">BUZ 2T</strain>
    </source>
</reference>
<keyword evidence="2 4" id="KW-0378">Hydrolase</keyword>
<evidence type="ECO:0000313" key="4">
    <source>
        <dbReference type="EMBL" id="CCH03433.1"/>
    </source>
</evidence>
<dbReference type="InterPro" id="IPR036705">
    <property type="entry name" value="Ribosyl_crysJ1_sf"/>
</dbReference>
<dbReference type="AlphaFoldDB" id="I0KH30"/>
<dbReference type="Proteomes" id="UP000011058">
    <property type="component" value="Chromosome"/>
</dbReference>
<evidence type="ECO:0000256" key="2">
    <source>
        <dbReference type="ARBA" id="ARBA00022801"/>
    </source>
</evidence>
<comment type="cofactor">
    <cofactor evidence="3">
        <name>Mg(2+)</name>
        <dbReference type="ChEBI" id="CHEBI:18420"/>
    </cofactor>
    <text evidence="3">Binds 2 magnesium ions per subunit.</text>
</comment>
<dbReference type="PANTHER" id="PTHR16222">
    <property type="entry name" value="ADP-RIBOSYLGLYCOHYDROLASE"/>
    <property type="match status" value="1"/>
</dbReference>
<dbReference type="SUPFAM" id="SSF101478">
    <property type="entry name" value="ADP-ribosylglycohydrolase"/>
    <property type="match status" value="1"/>
</dbReference>
<gene>
    <name evidence="4" type="primary">draG3</name>
    <name evidence="4" type="ORF">FAES_5434</name>
</gene>
<dbReference type="PANTHER" id="PTHR16222:SF24">
    <property type="entry name" value="ADP-RIBOSYLHYDROLASE ARH3"/>
    <property type="match status" value="1"/>
</dbReference>
<dbReference type="InterPro" id="IPR050792">
    <property type="entry name" value="ADP-ribosylglycohydrolase"/>
</dbReference>
<keyword evidence="5" id="KW-1185">Reference proteome</keyword>
<dbReference type="HOGENOM" id="CLU_024566_8_1_10"/>
<feature type="binding site" evidence="3">
    <location>
        <position position="64"/>
    </location>
    <ligand>
        <name>Mg(2+)</name>
        <dbReference type="ChEBI" id="CHEBI:18420"/>
        <label>1</label>
    </ligand>
</feature>
<sequence length="331" mass="35881">MDSRIIRKRMNTGAQKITAALLGLAVGDALGVPVEFQRRAALAAEPVTTLQGYGTHNQPPGTWSDDSSLAFCLAESLCQGFDLDDLARRFVNWNEHGYWTPHGTVFDIGIATSKAIGRLATGITPTQAGGANEGDNGNGSLMRILPLAFVLQGLPIHERYQRVADVSSLTHRHSRSIFACFIYCEYALELLKGTEKHEALRTVQERVHAFADNVPGLTENELAHFDRVLERGAGNGEILRLTDYTEAAIASSGYAIHTLEASLWCFLTSDTYVEAVLKAVNLGSDTDTTGCVTGGLAGLYYGLESIPAEWLDVLARRADIENLAQRLGTSL</sequence>
<feature type="binding site" evidence="3">
    <location>
        <position position="66"/>
    </location>
    <ligand>
        <name>Mg(2+)</name>
        <dbReference type="ChEBI" id="CHEBI:18420"/>
        <label>1</label>
    </ligand>
</feature>
<dbReference type="GO" id="GO:0016798">
    <property type="term" value="F:hydrolase activity, acting on glycosyl bonds"/>
    <property type="evidence" value="ECO:0007669"/>
    <property type="project" value="UniProtKB-KW"/>
</dbReference>
<keyword evidence="4" id="KW-0326">Glycosidase</keyword>
<dbReference type="Gene3D" id="1.10.4080.10">
    <property type="entry name" value="ADP-ribosylation/Crystallin J1"/>
    <property type="match status" value="1"/>
</dbReference>
<feature type="binding site" evidence="3">
    <location>
        <position position="285"/>
    </location>
    <ligand>
        <name>Mg(2+)</name>
        <dbReference type="ChEBI" id="CHEBI:18420"/>
        <label>1</label>
    </ligand>
</feature>
<proteinExistence type="inferred from homology"/>
<dbReference type="GO" id="GO:0046872">
    <property type="term" value="F:metal ion binding"/>
    <property type="evidence" value="ECO:0007669"/>
    <property type="project" value="UniProtKB-KW"/>
</dbReference>
<dbReference type="Pfam" id="PF03747">
    <property type="entry name" value="ADP_ribosyl_GH"/>
    <property type="match status" value="1"/>
</dbReference>
<organism evidence="4 5">
    <name type="scientific">Fibrella aestuarina BUZ 2</name>
    <dbReference type="NCBI Taxonomy" id="1166018"/>
    <lineage>
        <taxon>Bacteria</taxon>
        <taxon>Pseudomonadati</taxon>
        <taxon>Bacteroidota</taxon>
        <taxon>Cytophagia</taxon>
        <taxon>Cytophagales</taxon>
        <taxon>Spirosomataceae</taxon>
        <taxon>Fibrella</taxon>
    </lineage>
</organism>
<dbReference type="eggNOG" id="COG1397">
    <property type="taxonomic scope" value="Bacteria"/>
</dbReference>
<evidence type="ECO:0000256" key="1">
    <source>
        <dbReference type="ARBA" id="ARBA00010702"/>
    </source>
</evidence>
<accession>I0KH30</accession>
<feature type="binding site" evidence="3">
    <location>
        <position position="65"/>
    </location>
    <ligand>
        <name>Mg(2+)</name>
        <dbReference type="ChEBI" id="CHEBI:18420"/>
        <label>1</label>
    </ligand>
</feature>
<dbReference type="EMBL" id="HE796683">
    <property type="protein sequence ID" value="CCH03433.1"/>
    <property type="molecule type" value="Genomic_DNA"/>
</dbReference>
<protein>
    <submittedName>
        <fullName evidence="4">ADP-ribosylglycohydrolase</fullName>
        <ecNumber evidence="4">3.2.-.-</ecNumber>
    </submittedName>
</protein>
<feature type="binding site" evidence="3">
    <location>
        <position position="288"/>
    </location>
    <ligand>
        <name>Mg(2+)</name>
        <dbReference type="ChEBI" id="CHEBI:18420"/>
        <label>1</label>
    </ligand>
</feature>
<feature type="binding site" evidence="3">
    <location>
        <position position="287"/>
    </location>
    <ligand>
        <name>Mg(2+)</name>
        <dbReference type="ChEBI" id="CHEBI:18420"/>
        <label>1</label>
    </ligand>
</feature>
<dbReference type="PATRIC" id="fig|1166018.3.peg.2414"/>
<dbReference type="KEGG" id="fae:FAES_5434"/>
<keyword evidence="3" id="KW-0460">Magnesium</keyword>